<protein>
    <submittedName>
        <fullName evidence="2">CCD81 protein</fullName>
    </submittedName>
</protein>
<name>A0A7K4LUD2_9AVES</name>
<sequence>QGVLIVGLGTFGTVQEPLRLAAGNVLVIRRPVFQLDMDTVWLQGLKYHKATLPVNLEIKQLDLEHLSRATSYSWQVVEGCVEETIRLFSSHMREKENVAFTFRNVGILARQKDKVHMRFYAHCTQQLEGTGSLIAALCS</sequence>
<organism evidence="2 3">
    <name type="scientific">Crypturellus undulatus</name>
    <dbReference type="NCBI Taxonomy" id="48396"/>
    <lineage>
        <taxon>Eukaryota</taxon>
        <taxon>Metazoa</taxon>
        <taxon>Chordata</taxon>
        <taxon>Craniata</taxon>
        <taxon>Vertebrata</taxon>
        <taxon>Euteleostomi</taxon>
        <taxon>Archelosauria</taxon>
        <taxon>Archosauria</taxon>
        <taxon>Dinosauria</taxon>
        <taxon>Saurischia</taxon>
        <taxon>Theropoda</taxon>
        <taxon>Coelurosauria</taxon>
        <taxon>Aves</taxon>
        <taxon>Palaeognathae</taxon>
        <taxon>Tinamiformes</taxon>
        <taxon>Tinamidae</taxon>
        <taxon>Crypturellus</taxon>
    </lineage>
</organism>
<evidence type="ECO:0000313" key="3">
    <source>
        <dbReference type="Proteomes" id="UP000534426"/>
    </source>
</evidence>
<dbReference type="Proteomes" id="UP000534426">
    <property type="component" value="Unassembled WGS sequence"/>
</dbReference>
<dbReference type="InterPro" id="IPR040673">
    <property type="entry name" value="CCDC81_HU_dom_2"/>
</dbReference>
<keyword evidence="3" id="KW-1185">Reference proteome</keyword>
<dbReference type="Pfam" id="PF18289">
    <property type="entry name" value="HU-CCDC81_euk_2"/>
    <property type="match status" value="1"/>
</dbReference>
<proteinExistence type="predicted"/>
<evidence type="ECO:0000313" key="2">
    <source>
        <dbReference type="EMBL" id="NWJ08365.1"/>
    </source>
</evidence>
<dbReference type="EMBL" id="VWPW01024945">
    <property type="protein sequence ID" value="NWJ08365.1"/>
    <property type="molecule type" value="Genomic_DNA"/>
</dbReference>
<gene>
    <name evidence="2" type="primary">Ccdc81_2</name>
    <name evidence="2" type="ORF">CRYUND_R14016</name>
</gene>
<comment type="caution">
    <text evidence="2">The sequence shown here is derived from an EMBL/GenBank/DDBJ whole genome shotgun (WGS) entry which is preliminary data.</text>
</comment>
<reference evidence="2 3" key="1">
    <citation type="submission" date="2019-09" db="EMBL/GenBank/DDBJ databases">
        <title>Bird 10,000 Genomes (B10K) Project - Family phase.</title>
        <authorList>
            <person name="Zhang G."/>
        </authorList>
    </citation>
    <scope>NUCLEOTIDE SEQUENCE [LARGE SCALE GENOMIC DNA]</scope>
    <source>
        <strain evidence="2">B10K-MSB-37135</strain>
        <tissue evidence="2">Heart</tissue>
    </source>
</reference>
<dbReference type="PANTHER" id="PTHR14362:SF2">
    <property type="entry name" value="COILED-COIL DOMAIN-CONTAINING PROTEIN 81"/>
    <property type="match status" value="1"/>
</dbReference>
<dbReference type="GO" id="GO:0005815">
    <property type="term" value="C:microtubule organizing center"/>
    <property type="evidence" value="ECO:0007669"/>
    <property type="project" value="TreeGrafter"/>
</dbReference>
<dbReference type="AlphaFoldDB" id="A0A7K4LUD2"/>
<feature type="domain" description="CCDC81 HU" evidence="1">
    <location>
        <begin position="58"/>
        <end position="131"/>
    </location>
</feature>
<accession>A0A7K4LUD2</accession>
<evidence type="ECO:0000259" key="1">
    <source>
        <dbReference type="Pfam" id="PF18289"/>
    </source>
</evidence>
<dbReference type="PANTHER" id="PTHR14362">
    <property type="entry name" value="COILED-COIL DOMAIN-CONTAINING PROTEIN 81"/>
    <property type="match status" value="1"/>
</dbReference>
<feature type="non-terminal residue" evidence="2">
    <location>
        <position position="139"/>
    </location>
</feature>
<dbReference type="InterPro" id="IPR026295">
    <property type="entry name" value="CCD81"/>
</dbReference>
<feature type="non-terminal residue" evidence="2">
    <location>
        <position position="1"/>
    </location>
</feature>